<name>A0A7X6DT86_9BACT</name>
<sequence length="167" mass="18304">MKPYLLIAIMLSVLLATGAPSAQEKPAAGIVDKGPEHHLTYRPGKIEWKDAPASLEPGAQFAVLEGNPGEQEVFTLRIKMPDGYFISPHWHPNVERVTVISGVFHLGSGETLNREAAEPLQAGSYTSLPPETRHYAIAEGETVIQLTSVGPWVINYVDPEDDPRLRK</sequence>
<gene>
    <name evidence="2" type="ORF">MNODULE_19435</name>
</gene>
<dbReference type="CDD" id="cd06989">
    <property type="entry name" value="cupin_DRT102"/>
    <property type="match status" value="1"/>
</dbReference>
<dbReference type="EMBL" id="VTOW01000004">
    <property type="protein sequence ID" value="NKE72929.1"/>
    <property type="molecule type" value="Genomic_DNA"/>
</dbReference>
<dbReference type="Pfam" id="PF14499">
    <property type="entry name" value="DUF4437"/>
    <property type="match status" value="1"/>
</dbReference>
<feature type="signal peptide" evidence="1">
    <location>
        <begin position="1"/>
        <end position="22"/>
    </location>
</feature>
<accession>A0A7X6DT86</accession>
<dbReference type="Proteomes" id="UP000534783">
    <property type="component" value="Unassembled WGS sequence"/>
</dbReference>
<dbReference type="Gene3D" id="2.60.120.10">
    <property type="entry name" value="Jelly Rolls"/>
    <property type="match status" value="1"/>
</dbReference>
<keyword evidence="3" id="KW-1185">Reference proteome</keyword>
<feature type="chain" id="PRO_5030645788" evidence="1">
    <location>
        <begin position="23"/>
        <end position="167"/>
    </location>
</feature>
<comment type="caution">
    <text evidence="2">The sequence shown here is derived from an EMBL/GenBank/DDBJ whole genome shotgun (WGS) entry which is preliminary data.</text>
</comment>
<evidence type="ECO:0000256" key="1">
    <source>
        <dbReference type="SAM" id="SignalP"/>
    </source>
</evidence>
<dbReference type="SUPFAM" id="SSF51182">
    <property type="entry name" value="RmlC-like cupins"/>
    <property type="match status" value="1"/>
</dbReference>
<dbReference type="InterPro" id="IPR028013">
    <property type="entry name" value="DUF4437"/>
</dbReference>
<reference evidence="2 3" key="1">
    <citation type="journal article" date="2020" name="Nature">
        <title>Bacterial chemolithoautotrophy via manganese oxidation.</title>
        <authorList>
            <person name="Yu H."/>
            <person name="Leadbetter J.R."/>
        </authorList>
    </citation>
    <scope>NUCLEOTIDE SEQUENCE [LARGE SCALE GENOMIC DNA]</scope>
    <source>
        <strain evidence="2 3">Mn-1</strain>
    </source>
</reference>
<evidence type="ECO:0000313" key="2">
    <source>
        <dbReference type="EMBL" id="NKE72929.1"/>
    </source>
</evidence>
<dbReference type="InterPro" id="IPR011051">
    <property type="entry name" value="RmlC_Cupin_sf"/>
</dbReference>
<evidence type="ECO:0000313" key="3">
    <source>
        <dbReference type="Proteomes" id="UP000534783"/>
    </source>
</evidence>
<organism evidence="2 3">
    <name type="scientific">Candidatus Manganitrophus noduliformans</name>
    <dbReference type="NCBI Taxonomy" id="2606439"/>
    <lineage>
        <taxon>Bacteria</taxon>
        <taxon>Pseudomonadati</taxon>
        <taxon>Nitrospirota</taxon>
        <taxon>Nitrospiria</taxon>
        <taxon>Candidatus Troglogloeales</taxon>
        <taxon>Candidatus Manganitrophaceae</taxon>
        <taxon>Candidatus Manganitrophus</taxon>
    </lineage>
</organism>
<protein>
    <submittedName>
        <fullName evidence="2">DUF4437 domain-containing protein</fullName>
    </submittedName>
</protein>
<dbReference type="InterPro" id="IPR014710">
    <property type="entry name" value="RmlC-like_jellyroll"/>
</dbReference>
<dbReference type="AlphaFoldDB" id="A0A7X6DT86"/>
<proteinExistence type="predicted"/>
<dbReference type="RefSeq" id="WP_168062860.1">
    <property type="nucleotide sequence ID" value="NZ_VTOW01000004.1"/>
</dbReference>
<keyword evidence="1" id="KW-0732">Signal</keyword>